<evidence type="ECO:0000313" key="4">
    <source>
        <dbReference type="Proteomes" id="UP000501726"/>
    </source>
</evidence>
<evidence type="ECO:0000256" key="2">
    <source>
        <dbReference type="ARBA" id="ARBA00022649"/>
    </source>
</evidence>
<dbReference type="NCBIfam" id="NF008412">
    <property type="entry name" value="PRK11235.1"/>
    <property type="match status" value="1"/>
</dbReference>
<evidence type="ECO:0000256" key="1">
    <source>
        <dbReference type="ARBA" id="ARBA00010562"/>
    </source>
</evidence>
<dbReference type="Proteomes" id="UP000501726">
    <property type="component" value="Chromosome"/>
</dbReference>
<name>A0A6F8PSP8_9GAMM</name>
<gene>
    <name evidence="3" type="ORF">THMIRHAS_05240</name>
</gene>
<accession>A0A6F8PSP8</accession>
<proteinExistence type="inferred from homology"/>
<evidence type="ECO:0000313" key="3">
    <source>
        <dbReference type="EMBL" id="BBP45151.1"/>
    </source>
</evidence>
<dbReference type="AlphaFoldDB" id="A0A6F8PSP8"/>
<dbReference type="GO" id="GO:0006351">
    <property type="term" value="P:DNA-templated transcription"/>
    <property type="evidence" value="ECO:0007669"/>
    <property type="project" value="TreeGrafter"/>
</dbReference>
<keyword evidence="4" id="KW-1185">Reference proteome</keyword>
<reference evidence="4" key="1">
    <citation type="submission" date="2019-11" db="EMBL/GenBank/DDBJ databases">
        <title>Isolation and characterization of two novel species in the genus Thiomicrorhabdus.</title>
        <authorList>
            <person name="Mochizuki J."/>
            <person name="Kojima H."/>
            <person name="Fukui M."/>
        </authorList>
    </citation>
    <scope>NUCLEOTIDE SEQUENCE [LARGE SCALE GENOMIC DNA]</scope>
    <source>
        <strain evidence="4">aks77</strain>
    </source>
</reference>
<keyword evidence="2" id="KW-1277">Toxin-antitoxin system</keyword>
<dbReference type="Pfam" id="PF04221">
    <property type="entry name" value="RelB"/>
    <property type="match status" value="1"/>
</dbReference>
<dbReference type="InterPro" id="IPR007337">
    <property type="entry name" value="RelB/DinJ"/>
</dbReference>
<protein>
    <submittedName>
        <fullName evidence="3">Transcriptional regulator</fullName>
    </submittedName>
</protein>
<dbReference type="EMBL" id="AP021889">
    <property type="protein sequence ID" value="BBP45151.1"/>
    <property type="molecule type" value="Genomic_DNA"/>
</dbReference>
<dbReference type="KEGG" id="tse:THMIRHAS_05240"/>
<organism evidence="3 4">
    <name type="scientific">Thiosulfatimonas sediminis</name>
    <dbReference type="NCBI Taxonomy" id="2675054"/>
    <lineage>
        <taxon>Bacteria</taxon>
        <taxon>Pseudomonadati</taxon>
        <taxon>Pseudomonadota</taxon>
        <taxon>Gammaproteobacteria</taxon>
        <taxon>Thiotrichales</taxon>
        <taxon>Piscirickettsiaceae</taxon>
        <taxon>Thiosulfatimonas</taxon>
    </lineage>
</organism>
<dbReference type="GO" id="GO:0006355">
    <property type="term" value="P:regulation of DNA-templated transcription"/>
    <property type="evidence" value="ECO:0007669"/>
    <property type="project" value="InterPro"/>
</dbReference>
<dbReference type="PANTHER" id="PTHR38781:SF1">
    <property type="entry name" value="ANTITOXIN DINJ-RELATED"/>
    <property type="match status" value="1"/>
</dbReference>
<dbReference type="InterPro" id="IPR013321">
    <property type="entry name" value="Arc_rbn_hlx_hlx"/>
</dbReference>
<dbReference type="RefSeq" id="WP_173270505.1">
    <property type="nucleotide sequence ID" value="NZ_AP021889.1"/>
</dbReference>
<sequence length="79" mass="9017">MGTITIRVDDNLKSEAYQALEDLNITPSELLRQTLEYVAQNHKLPFKPVLLNDEDLDLLETVRERLNDPKPVAVSLDDL</sequence>
<dbReference type="NCBIfam" id="TIGR02384">
    <property type="entry name" value="RelB_DinJ"/>
    <property type="match status" value="1"/>
</dbReference>
<dbReference type="PANTHER" id="PTHR38781">
    <property type="entry name" value="ANTITOXIN DINJ-RELATED"/>
    <property type="match status" value="1"/>
</dbReference>
<comment type="similarity">
    <text evidence="1">Belongs to the RelB/DinJ antitoxin family.</text>
</comment>
<dbReference type="Gene3D" id="1.10.1220.10">
    <property type="entry name" value="Met repressor-like"/>
    <property type="match status" value="1"/>
</dbReference>